<accession>A0ABC8KVT4</accession>
<evidence type="ECO:0000313" key="2">
    <source>
        <dbReference type="Proteomes" id="UP001642260"/>
    </source>
</evidence>
<dbReference type="Proteomes" id="UP001642260">
    <property type="component" value="Unassembled WGS sequence"/>
</dbReference>
<sequence>MGNCGLNPKVLSEAGAPAPEELNISLEDPKIDAAKSLINLFLQDKADKTMKEDLKTTPEKIPVTEDLITAFADTKTPVLMGPKAPVMRLRS</sequence>
<evidence type="ECO:0000313" key="1">
    <source>
        <dbReference type="EMBL" id="CAH8361353.1"/>
    </source>
</evidence>
<name>A0ABC8KVT4_ERUVS</name>
<reference evidence="1 2" key="1">
    <citation type="submission" date="2022-03" db="EMBL/GenBank/DDBJ databases">
        <authorList>
            <person name="Macdonald S."/>
            <person name="Ahmed S."/>
            <person name="Newling K."/>
        </authorList>
    </citation>
    <scope>NUCLEOTIDE SEQUENCE [LARGE SCALE GENOMIC DNA]</scope>
</reference>
<dbReference type="EMBL" id="CAKOAT010303488">
    <property type="protein sequence ID" value="CAH8361353.1"/>
    <property type="molecule type" value="Genomic_DNA"/>
</dbReference>
<comment type="caution">
    <text evidence="1">The sequence shown here is derived from an EMBL/GenBank/DDBJ whole genome shotgun (WGS) entry which is preliminary data.</text>
</comment>
<proteinExistence type="predicted"/>
<dbReference type="AlphaFoldDB" id="A0ABC8KVT4"/>
<gene>
    <name evidence="1" type="ORF">ERUC_LOCUS27109</name>
</gene>
<keyword evidence="2" id="KW-1185">Reference proteome</keyword>
<organism evidence="1 2">
    <name type="scientific">Eruca vesicaria subsp. sativa</name>
    <name type="common">Garden rocket</name>
    <name type="synonym">Eruca sativa</name>
    <dbReference type="NCBI Taxonomy" id="29727"/>
    <lineage>
        <taxon>Eukaryota</taxon>
        <taxon>Viridiplantae</taxon>
        <taxon>Streptophyta</taxon>
        <taxon>Embryophyta</taxon>
        <taxon>Tracheophyta</taxon>
        <taxon>Spermatophyta</taxon>
        <taxon>Magnoliopsida</taxon>
        <taxon>eudicotyledons</taxon>
        <taxon>Gunneridae</taxon>
        <taxon>Pentapetalae</taxon>
        <taxon>rosids</taxon>
        <taxon>malvids</taxon>
        <taxon>Brassicales</taxon>
        <taxon>Brassicaceae</taxon>
        <taxon>Brassiceae</taxon>
        <taxon>Eruca</taxon>
    </lineage>
</organism>
<protein>
    <submittedName>
        <fullName evidence="1">Uncharacterized protein</fullName>
    </submittedName>
</protein>